<evidence type="ECO:0000313" key="8">
    <source>
        <dbReference type="Proteomes" id="UP001302676"/>
    </source>
</evidence>
<dbReference type="GO" id="GO:0004252">
    <property type="term" value="F:serine-type endopeptidase activity"/>
    <property type="evidence" value="ECO:0007669"/>
    <property type="project" value="InterPro"/>
</dbReference>
<proteinExistence type="inferred from homology"/>
<dbReference type="PANTHER" id="PTHR43806">
    <property type="entry name" value="PEPTIDASE S8"/>
    <property type="match status" value="1"/>
</dbReference>
<feature type="region of interest" description="Disordered" evidence="5">
    <location>
        <begin position="1"/>
        <end position="24"/>
    </location>
</feature>
<dbReference type="CDD" id="cd00306">
    <property type="entry name" value="Peptidases_S8_S53"/>
    <property type="match status" value="1"/>
</dbReference>
<feature type="compositionally biased region" description="Low complexity" evidence="5">
    <location>
        <begin position="1"/>
        <end position="14"/>
    </location>
</feature>
<dbReference type="EMBL" id="MU853557">
    <property type="protein sequence ID" value="KAK4147117.1"/>
    <property type="molecule type" value="Genomic_DNA"/>
</dbReference>
<protein>
    <submittedName>
        <fullName evidence="7">Peptidase S8/S53 domain-containing protein</fullName>
    </submittedName>
</protein>
<comment type="similarity">
    <text evidence="1">Belongs to the peptidase S8 family.</text>
</comment>
<dbReference type="Proteomes" id="UP001302676">
    <property type="component" value="Unassembled WGS sequence"/>
</dbReference>
<evidence type="ECO:0000256" key="1">
    <source>
        <dbReference type="ARBA" id="ARBA00011073"/>
    </source>
</evidence>
<dbReference type="GO" id="GO:0006508">
    <property type="term" value="P:proteolysis"/>
    <property type="evidence" value="ECO:0007669"/>
    <property type="project" value="UniProtKB-KW"/>
</dbReference>
<evidence type="ECO:0000256" key="2">
    <source>
        <dbReference type="ARBA" id="ARBA00022670"/>
    </source>
</evidence>
<gene>
    <name evidence="7" type="ORF">C8A04DRAFT_24913</name>
</gene>
<evidence type="ECO:0000313" key="7">
    <source>
        <dbReference type="EMBL" id="KAK4147117.1"/>
    </source>
</evidence>
<evidence type="ECO:0000256" key="4">
    <source>
        <dbReference type="ARBA" id="ARBA00022825"/>
    </source>
</evidence>
<dbReference type="RefSeq" id="XP_062640488.1">
    <property type="nucleotide sequence ID" value="XM_062779350.1"/>
</dbReference>
<feature type="domain" description="Peptidase S8/S53" evidence="6">
    <location>
        <begin position="95"/>
        <end position="311"/>
    </location>
</feature>
<sequence>MPRGAASSTTTATAGYHPQGDTRAHCPLDTVDSSIIYPGDPYDVQAIVDYLKTVKEFSSTYTPPGGAKTDRKEIRFLPTAEFPEENRGVVRSEYGTQVASKAYGVLLGLAKNAELVVVNNLNCDPEDKFNYIHERYLASLVAVLDDVLEHYPENMGKVIVNMSFGWVDHEISYMHSEHWETFRRILKELDDLGAVLVAASHNQYLSCADVRNGLDGWPSRFADPDIPEDQAVRNLIVVSGIDKNSRVSWHNPYASWRAMAPGHRVNVATGSEPKIGISGGASLATAHVVGVIAYWRGLKIPESSGWADELKEPTKVKKLVLYMHRKLDYDDFPISGEHHADLQPREQDDFQAQLGAARSKIVTSLTTIPSRRAGRAGRAARRSGSATRTATERRINLFVHD</sequence>
<dbReference type="InterPro" id="IPR036852">
    <property type="entry name" value="Peptidase_S8/S53_dom_sf"/>
</dbReference>
<name>A0AAN6V9B8_9PEZI</name>
<evidence type="ECO:0000259" key="6">
    <source>
        <dbReference type="Pfam" id="PF00082"/>
    </source>
</evidence>
<accession>A0AAN6V9B8</accession>
<evidence type="ECO:0000256" key="5">
    <source>
        <dbReference type="SAM" id="MobiDB-lite"/>
    </source>
</evidence>
<dbReference type="Pfam" id="PF00082">
    <property type="entry name" value="Peptidase_S8"/>
    <property type="match status" value="1"/>
</dbReference>
<dbReference type="Gene3D" id="3.40.50.200">
    <property type="entry name" value="Peptidase S8/S53 domain"/>
    <property type="match status" value="1"/>
</dbReference>
<keyword evidence="3" id="KW-0378">Hydrolase</keyword>
<reference evidence="7" key="1">
    <citation type="journal article" date="2023" name="Mol. Phylogenet. Evol.">
        <title>Genome-scale phylogeny and comparative genomics of the fungal order Sordariales.</title>
        <authorList>
            <person name="Hensen N."/>
            <person name="Bonometti L."/>
            <person name="Westerberg I."/>
            <person name="Brannstrom I.O."/>
            <person name="Guillou S."/>
            <person name="Cros-Aarteil S."/>
            <person name="Calhoun S."/>
            <person name="Haridas S."/>
            <person name="Kuo A."/>
            <person name="Mondo S."/>
            <person name="Pangilinan J."/>
            <person name="Riley R."/>
            <person name="LaButti K."/>
            <person name="Andreopoulos B."/>
            <person name="Lipzen A."/>
            <person name="Chen C."/>
            <person name="Yan M."/>
            <person name="Daum C."/>
            <person name="Ng V."/>
            <person name="Clum A."/>
            <person name="Steindorff A."/>
            <person name="Ohm R.A."/>
            <person name="Martin F."/>
            <person name="Silar P."/>
            <person name="Natvig D.O."/>
            <person name="Lalanne C."/>
            <person name="Gautier V."/>
            <person name="Ament-Velasquez S.L."/>
            <person name="Kruys A."/>
            <person name="Hutchinson M.I."/>
            <person name="Powell A.J."/>
            <person name="Barry K."/>
            <person name="Miller A.N."/>
            <person name="Grigoriev I.V."/>
            <person name="Debuchy R."/>
            <person name="Gladieux P."/>
            <person name="Hiltunen Thoren M."/>
            <person name="Johannesson H."/>
        </authorList>
    </citation>
    <scope>NUCLEOTIDE SEQUENCE</scope>
    <source>
        <strain evidence="7">CBS 141.50</strain>
    </source>
</reference>
<dbReference type="SUPFAM" id="SSF52743">
    <property type="entry name" value="Subtilisin-like"/>
    <property type="match status" value="1"/>
</dbReference>
<keyword evidence="8" id="KW-1185">Reference proteome</keyword>
<comment type="caution">
    <text evidence="7">The sequence shown here is derived from an EMBL/GenBank/DDBJ whole genome shotgun (WGS) entry which is preliminary data.</text>
</comment>
<dbReference type="GeneID" id="87815963"/>
<dbReference type="InterPro" id="IPR050131">
    <property type="entry name" value="Peptidase_S8_subtilisin-like"/>
</dbReference>
<dbReference type="PANTHER" id="PTHR43806:SF11">
    <property type="entry name" value="CEREVISIN-RELATED"/>
    <property type="match status" value="1"/>
</dbReference>
<dbReference type="InterPro" id="IPR000209">
    <property type="entry name" value="Peptidase_S8/S53_dom"/>
</dbReference>
<dbReference type="AlphaFoldDB" id="A0AAN6V9B8"/>
<keyword evidence="2" id="KW-0645">Protease</keyword>
<evidence type="ECO:0000256" key="3">
    <source>
        <dbReference type="ARBA" id="ARBA00022801"/>
    </source>
</evidence>
<organism evidence="7 8">
    <name type="scientific">Dichotomopilus funicola</name>
    <dbReference type="NCBI Taxonomy" id="1934379"/>
    <lineage>
        <taxon>Eukaryota</taxon>
        <taxon>Fungi</taxon>
        <taxon>Dikarya</taxon>
        <taxon>Ascomycota</taxon>
        <taxon>Pezizomycotina</taxon>
        <taxon>Sordariomycetes</taxon>
        <taxon>Sordariomycetidae</taxon>
        <taxon>Sordariales</taxon>
        <taxon>Chaetomiaceae</taxon>
        <taxon>Dichotomopilus</taxon>
    </lineage>
</organism>
<keyword evidence="4" id="KW-0720">Serine protease</keyword>
<reference evidence="7" key="2">
    <citation type="submission" date="2023-05" db="EMBL/GenBank/DDBJ databases">
        <authorList>
            <consortium name="Lawrence Berkeley National Laboratory"/>
            <person name="Steindorff A."/>
            <person name="Hensen N."/>
            <person name="Bonometti L."/>
            <person name="Westerberg I."/>
            <person name="Brannstrom I.O."/>
            <person name="Guillou S."/>
            <person name="Cros-Aarteil S."/>
            <person name="Calhoun S."/>
            <person name="Haridas S."/>
            <person name="Kuo A."/>
            <person name="Mondo S."/>
            <person name="Pangilinan J."/>
            <person name="Riley R."/>
            <person name="Labutti K."/>
            <person name="Andreopoulos B."/>
            <person name="Lipzen A."/>
            <person name="Chen C."/>
            <person name="Yanf M."/>
            <person name="Daum C."/>
            <person name="Ng V."/>
            <person name="Clum A."/>
            <person name="Ohm R."/>
            <person name="Martin F."/>
            <person name="Silar P."/>
            <person name="Natvig D."/>
            <person name="Lalanne C."/>
            <person name="Gautier V."/>
            <person name="Ament-Velasquez S.L."/>
            <person name="Kruys A."/>
            <person name="Hutchinson M.I."/>
            <person name="Powell A.J."/>
            <person name="Barry K."/>
            <person name="Miller A.N."/>
            <person name="Grigoriev I.V."/>
            <person name="Debuchy R."/>
            <person name="Gladieux P."/>
            <person name="Thoren M.H."/>
            <person name="Johannesson H."/>
        </authorList>
    </citation>
    <scope>NUCLEOTIDE SEQUENCE</scope>
    <source>
        <strain evidence="7">CBS 141.50</strain>
    </source>
</reference>